<gene>
    <name evidence="1" type="ORF">RRG08_027167</name>
</gene>
<evidence type="ECO:0000313" key="2">
    <source>
        <dbReference type="Proteomes" id="UP001283361"/>
    </source>
</evidence>
<dbReference type="AlphaFoldDB" id="A0AAE1B6B4"/>
<keyword evidence="2" id="KW-1185">Reference proteome</keyword>
<reference evidence="1" key="1">
    <citation type="journal article" date="2023" name="G3 (Bethesda)">
        <title>A reference genome for the long-term kleptoplast-retaining sea slug Elysia crispata morphotype clarki.</title>
        <authorList>
            <person name="Eastman K.E."/>
            <person name="Pendleton A.L."/>
            <person name="Shaikh M.A."/>
            <person name="Suttiyut T."/>
            <person name="Ogas R."/>
            <person name="Tomko P."/>
            <person name="Gavelis G."/>
            <person name="Widhalm J.R."/>
            <person name="Wisecaver J.H."/>
        </authorList>
    </citation>
    <scope>NUCLEOTIDE SEQUENCE</scope>
    <source>
        <strain evidence="1">ECLA1</strain>
    </source>
</reference>
<proteinExistence type="predicted"/>
<dbReference type="EMBL" id="JAWDGP010000545">
    <property type="protein sequence ID" value="KAK3799661.1"/>
    <property type="molecule type" value="Genomic_DNA"/>
</dbReference>
<comment type="caution">
    <text evidence="1">The sequence shown here is derived from an EMBL/GenBank/DDBJ whole genome shotgun (WGS) entry which is preliminary data.</text>
</comment>
<evidence type="ECO:0000313" key="1">
    <source>
        <dbReference type="EMBL" id="KAK3799661.1"/>
    </source>
</evidence>
<protein>
    <submittedName>
        <fullName evidence="1">Uncharacterized protein</fullName>
    </submittedName>
</protein>
<sequence>MKQNGSYPQLVCGLEWLQCEMCESRLKSYSKAAGRFDSVEPSRYFGYQFTTVSWLTESRSGVEMRLHEKGESVL</sequence>
<dbReference type="Proteomes" id="UP001283361">
    <property type="component" value="Unassembled WGS sequence"/>
</dbReference>
<organism evidence="1 2">
    <name type="scientific">Elysia crispata</name>
    <name type="common">lettuce slug</name>
    <dbReference type="NCBI Taxonomy" id="231223"/>
    <lineage>
        <taxon>Eukaryota</taxon>
        <taxon>Metazoa</taxon>
        <taxon>Spiralia</taxon>
        <taxon>Lophotrochozoa</taxon>
        <taxon>Mollusca</taxon>
        <taxon>Gastropoda</taxon>
        <taxon>Heterobranchia</taxon>
        <taxon>Euthyneura</taxon>
        <taxon>Panpulmonata</taxon>
        <taxon>Sacoglossa</taxon>
        <taxon>Placobranchoidea</taxon>
        <taxon>Plakobranchidae</taxon>
        <taxon>Elysia</taxon>
    </lineage>
</organism>
<accession>A0AAE1B6B4</accession>
<name>A0AAE1B6B4_9GAST</name>